<accession>A0A0A9BKJ9</accession>
<organism evidence="1">
    <name type="scientific">Arundo donax</name>
    <name type="common">Giant reed</name>
    <name type="synonym">Donax arundinaceus</name>
    <dbReference type="NCBI Taxonomy" id="35708"/>
    <lineage>
        <taxon>Eukaryota</taxon>
        <taxon>Viridiplantae</taxon>
        <taxon>Streptophyta</taxon>
        <taxon>Embryophyta</taxon>
        <taxon>Tracheophyta</taxon>
        <taxon>Spermatophyta</taxon>
        <taxon>Magnoliopsida</taxon>
        <taxon>Liliopsida</taxon>
        <taxon>Poales</taxon>
        <taxon>Poaceae</taxon>
        <taxon>PACMAD clade</taxon>
        <taxon>Arundinoideae</taxon>
        <taxon>Arundineae</taxon>
        <taxon>Arundo</taxon>
    </lineage>
</organism>
<evidence type="ECO:0000313" key="1">
    <source>
        <dbReference type="EMBL" id="JAD62653.1"/>
    </source>
</evidence>
<reference evidence="1" key="1">
    <citation type="submission" date="2014-09" db="EMBL/GenBank/DDBJ databases">
        <authorList>
            <person name="Magalhaes I.L.F."/>
            <person name="Oliveira U."/>
            <person name="Santos F.R."/>
            <person name="Vidigal T.H.D.A."/>
            <person name="Brescovit A.D."/>
            <person name="Santos A.J."/>
        </authorList>
    </citation>
    <scope>NUCLEOTIDE SEQUENCE</scope>
    <source>
        <tissue evidence="1">Shoot tissue taken approximately 20 cm above the soil surface</tissue>
    </source>
</reference>
<proteinExistence type="predicted"/>
<reference evidence="1" key="2">
    <citation type="journal article" date="2015" name="Data Brief">
        <title>Shoot transcriptome of the giant reed, Arundo donax.</title>
        <authorList>
            <person name="Barrero R.A."/>
            <person name="Guerrero F.D."/>
            <person name="Moolhuijzen P."/>
            <person name="Goolsby J.A."/>
            <person name="Tidwell J."/>
            <person name="Bellgard S.E."/>
            <person name="Bellgard M.I."/>
        </authorList>
    </citation>
    <scope>NUCLEOTIDE SEQUENCE</scope>
    <source>
        <tissue evidence="1">Shoot tissue taken approximately 20 cm above the soil surface</tissue>
    </source>
</reference>
<dbReference type="EMBL" id="GBRH01235242">
    <property type="protein sequence ID" value="JAD62653.1"/>
    <property type="molecule type" value="Transcribed_RNA"/>
</dbReference>
<protein>
    <submittedName>
        <fullName evidence="1">Uncharacterized protein</fullName>
    </submittedName>
</protein>
<name>A0A0A9BKJ9_ARUDO</name>
<sequence>MKKAFKKSYVLILKIHRPRNRKHDWTRRVAMQQRIHGICLNVL</sequence>
<dbReference type="AlphaFoldDB" id="A0A0A9BKJ9"/>